<proteinExistence type="predicted"/>
<dbReference type="AlphaFoldDB" id="A0A8H3DY39"/>
<gene>
    <name evidence="2" type="ORF">RDB_LOCUS67756</name>
</gene>
<reference evidence="2" key="1">
    <citation type="submission" date="2021-01" db="EMBL/GenBank/DDBJ databases">
        <authorList>
            <person name="Kaushik A."/>
        </authorList>
    </citation>
    <scope>NUCLEOTIDE SEQUENCE</scope>
    <source>
        <strain evidence="2">AG5</strain>
    </source>
</reference>
<accession>A0A8H3DY39</accession>
<protein>
    <recommendedName>
        <fullName evidence="4">WW domain-containing protein</fullName>
    </recommendedName>
</protein>
<dbReference type="Proteomes" id="UP000663827">
    <property type="component" value="Unassembled WGS sequence"/>
</dbReference>
<evidence type="ECO:0000256" key="1">
    <source>
        <dbReference type="SAM" id="MobiDB-lite"/>
    </source>
</evidence>
<feature type="region of interest" description="Disordered" evidence="1">
    <location>
        <begin position="76"/>
        <end position="133"/>
    </location>
</feature>
<dbReference type="EMBL" id="CAJNJQ010001356">
    <property type="protein sequence ID" value="CAE7134860.1"/>
    <property type="molecule type" value="Genomic_DNA"/>
</dbReference>
<organism evidence="2 3">
    <name type="scientific">Rhizoctonia solani</name>
    <dbReference type="NCBI Taxonomy" id="456999"/>
    <lineage>
        <taxon>Eukaryota</taxon>
        <taxon>Fungi</taxon>
        <taxon>Dikarya</taxon>
        <taxon>Basidiomycota</taxon>
        <taxon>Agaricomycotina</taxon>
        <taxon>Agaricomycetes</taxon>
        <taxon>Cantharellales</taxon>
        <taxon>Ceratobasidiaceae</taxon>
        <taxon>Rhizoctonia</taxon>
    </lineage>
</organism>
<evidence type="ECO:0000313" key="3">
    <source>
        <dbReference type="Proteomes" id="UP000663827"/>
    </source>
</evidence>
<evidence type="ECO:0000313" key="2">
    <source>
        <dbReference type="EMBL" id="CAE7134860.1"/>
    </source>
</evidence>
<dbReference type="Gene3D" id="2.20.70.10">
    <property type="match status" value="1"/>
</dbReference>
<feature type="compositionally biased region" description="Basic and acidic residues" evidence="1">
    <location>
        <begin position="101"/>
        <end position="133"/>
    </location>
</feature>
<feature type="compositionally biased region" description="Basic and acidic residues" evidence="1">
    <location>
        <begin position="21"/>
        <end position="37"/>
    </location>
</feature>
<sequence length="239" mass="26455">MNSSANADLPPPYDFTDEDDQHSMEDESRPLPKGWVRDYDHANKHHFYVDTTANPLRSIWVHPFEDEQFQREHPELFRPASRSPPSSSSRGNASAGPSNEQDGKPEKKGFVQKLKEKAAEHAAKKEEERRRREQLQREAIQRYVMRRQQLQQGQQHVYGQGPLYGPPNIYGQGRYPPPGVAYGGRRRGGGNMAVPLMGGLAGGMLLGSMLDGDGYYGDGFGDGFGDGGFGGDMGGGLDF</sequence>
<comment type="caution">
    <text evidence="2">The sequence shown here is derived from an EMBL/GenBank/DDBJ whole genome shotgun (WGS) entry which is preliminary data.</text>
</comment>
<feature type="region of interest" description="Disordered" evidence="1">
    <location>
        <begin position="1"/>
        <end position="37"/>
    </location>
</feature>
<evidence type="ECO:0008006" key="4">
    <source>
        <dbReference type="Google" id="ProtNLM"/>
    </source>
</evidence>
<name>A0A8H3DY39_9AGAM</name>
<feature type="compositionally biased region" description="Low complexity" evidence="1">
    <location>
        <begin position="78"/>
        <end position="99"/>
    </location>
</feature>